<name>A0A0E1VXN9_BURPE</name>
<organism evidence="2">
    <name type="scientific">Burkholderia pseudomallei 1710a</name>
    <dbReference type="NCBI Taxonomy" id="320371"/>
    <lineage>
        <taxon>Bacteria</taxon>
        <taxon>Pseudomonadati</taxon>
        <taxon>Pseudomonadota</taxon>
        <taxon>Betaproteobacteria</taxon>
        <taxon>Burkholderiales</taxon>
        <taxon>Burkholderiaceae</taxon>
        <taxon>Burkholderia</taxon>
        <taxon>pseudomallei group</taxon>
    </lineage>
</organism>
<evidence type="ECO:0000256" key="1">
    <source>
        <dbReference type="SAM" id="MobiDB-lite"/>
    </source>
</evidence>
<reference evidence="2" key="1">
    <citation type="submission" date="2009-05" db="EMBL/GenBank/DDBJ databases">
        <authorList>
            <person name="Harkins D.M."/>
            <person name="DeShazer D."/>
            <person name="Woods D.E."/>
            <person name="Brinkac L.M."/>
            <person name="Brown K.A."/>
            <person name="Hung G.C."/>
            <person name="Tuanyok A."/>
            <person name="Zhang B."/>
            <person name="Nierman W.C."/>
        </authorList>
    </citation>
    <scope>NUCLEOTIDE SEQUENCE [LARGE SCALE GENOMIC DNA]</scope>
    <source>
        <strain evidence="2">1710a</strain>
    </source>
</reference>
<dbReference type="EMBL" id="CM000833">
    <property type="protein sequence ID" value="EET04791.1"/>
    <property type="molecule type" value="Genomic_DNA"/>
</dbReference>
<proteinExistence type="predicted"/>
<feature type="region of interest" description="Disordered" evidence="1">
    <location>
        <begin position="38"/>
        <end position="105"/>
    </location>
</feature>
<feature type="compositionally biased region" description="Low complexity" evidence="1">
    <location>
        <begin position="66"/>
        <end position="79"/>
    </location>
</feature>
<evidence type="ECO:0000313" key="2">
    <source>
        <dbReference type="EMBL" id="EET04791.1"/>
    </source>
</evidence>
<dbReference type="RefSeq" id="WP_004528398.1">
    <property type="nucleotide sequence ID" value="NZ_CM000833.1"/>
</dbReference>
<sequence>MKNGCRKRCEIEGPARLHFSVAGSPAARIAHLPRASHVDAQAGVSRRAHSVSSVYFTRASRSGFKRSSSARAGGPASGATVARRGSNGERRKPPCRPAAPGHDPS</sequence>
<dbReference type="Proteomes" id="UP000001812">
    <property type="component" value="Chromosome II"/>
</dbReference>
<protein>
    <submittedName>
        <fullName evidence="2">Uncharacterized protein</fullName>
    </submittedName>
</protein>
<dbReference type="AlphaFoldDB" id="A0A0E1VXN9"/>
<accession>A0A0E1VXN9</accession>
<dbReference type="HOGENOM" id="CLU_2231516_0_0_4"/>
<gene>
    <name evidence="2" type="ORF">BURPS1710A_A0720</name>
</gene>